<organism evidence="1 2">
    <name type="scientific">Rhodopirellula baltica WH47</name>
    <dbReference type="NCBI Taxonomy" id="991778"/>
    <lineage>
        <taxon>Bacteria</taxon>
        <taxon>Pseudomonadati</taxon>
        <taxon>Planctomycetota</taxon>
        <taxon>Planctomycetia</taxon>
        <taxon>Pirellulales</taxon>
        <taxon>Pirellulaceae</taxon>
        <taxon>Rhodopirellula</taxon>
    </lineage>
</organism>
<dbReference type="EMBL" id="AFAR01000015">
    <property type="protein sequence ID" value="EGF29718.1"/>
    <property type="molecule type" value="Genomic_DNA"/>
</dbReference>
<dbReference type="PATRIC" id="fig|991778.3.peg.275"/>
<proteinExistence type="predicted"/>
<dbReference type="Proteomes" id="UP000006222">
    <property type="component" value="Unassembled WGS sequence"/>
</dbReference>
<evidence type="ECO:0000313" key="2">
    <source>
        <dbReference type="Proteomes" id="UP000006222"/>
    </source>
</evidence>
<comment type="caution">
    <text evidence="1">The sequence shown here is derived from an EMBL/GenBank/DDBJ whole genome shotgun (WGS) entry which is preliminary data.</text>
</comment>
<dbReference type="AlphaFoldDB" id="F2AKT8"/>
<gene>
    <name evidence="1" type="ORF">RBWH47_01502</name>
</gene>
<dbReference type="RefSeq" id="WP_007324255.1">
    <property type="nucleotide sequence ID" value="NZ_AFAR01000015.1"/>
</dbReference>
<name>F2AKT8_RHOBT</name>
<evidence type="ECO:0000313" key="1">
    <source>
        <dbReference type="EMBL" id="EGF29718.1"/>
    </source>
</evidence>
<reference evidence="1 2" key="1">
    <citation type="journal article" date="2013" name="Mar. Genomics">
        <title>Expression of sulfatases in Rhodopirellula baltica and the diversity of sulfatases in the genus Rhodopirellula.</title>
        <authorList>
            <person name="Wegner C.E."/>
            <person name="Richter-Heitmann T."/>
            <person name="Klindworth A."/>
            <person name="Klockow C."/>
            <person name="Richter M."/>
            <person name="Achstetter T."/>
            <person name="Glockner F.O."/>
            <person name="Harder J."/>
        </authorList>
    </citation>
    <scope>NUCLEOTIDE SEQUENCE [LARGE SCALE GENOMIC DNA]</scope>
    <source>
        <strain evidence="1 2">WH47</strain>
    </source>
</reference>
<accession>F2AKT8</accession>
<protein>
    <submittedName>
        <fullName evidence="1">Uncharacterized protein</fullName>
    </submittedName>
</protein>
<sequence>MINATRGLALPSSLDREVVLDEVQPVTIKAKMVAKQAIRLTVASFVRNRD</sequence>